<dbReference type="Proteomes" id="UP000236447">
    <property type="component" value="Plasmid pP88_a"/>
</dbReference>
<protein>
    <submittedName>
        <fullName evidence="2">Putative iron-regulated membrane protein</fullName>
    </submittedName>
</protein>
<keyword evidence="2" id="KW-0614">Plasmid</keyword>
<sequence>MTMPNSTAQPQGSAQKLYFAAWRWHFYTGLFVIPFLAALAVTGLAMLWIAWIDGRDGERTPVAPLEQVQPLSVQAEAAQARLPEGELRQYVAPRDADLAALFRVDHDGDAVMIAVDPYTAEVIETFPRRSGWYDFADNLHSDLMLGVSGDRILETAASLALVLMATGLYMWWPRTIGWRRALLPSLGRGRSLWKSLHGVVGIWISLFLILFLVSGLAWAGIWGGKMVQAWSQFPAEKWDNVPLSEDVHASMDHARREVPWALEQTPMPASGSDVGRVGVTTALVDIDSIDALARRIGFEGRYQLSIPRGDTGVWTVSRDSMSTDSTNPTSDRTVHIDRHTGKILADVRFADYSWAGKAMAVGIALHMGTLGLWSVLANTLVCLSVLFLCVSAIVLWWKRRPTRAGRLSAPPMPKEMPIWQGAVLVGLAVSMAFPMAGLALLTLLVVDWMLLSRLPALRYRLT</sequence>
<feature type="transmembrane region" description="Helical" evidence="1">
    <location>
        <begin position="417"/>
        <end position="450"/>
    </location>
</feature>
<evidence type="ECO:0000256" key="1">
    <source>
        <dbReference type="SAM" id="Phobius"/>
    </source>
</evidence>
<name>A0A2I7KF18_9RHOB</name>
<dbReference type="RefSeq" id="WP_102884438.1">
    <property type="nucleotide sequence ID" value="NZ_CP010726.1"/>
</dbReference>
<reference evidence="2 3" key="1">
    <citation type="journal article" date="2017" name="Front. Microbiol.">
        <title>Phaeobacter piscinae sp. nov., a species of the Roseobacter group and potential aquaculture probiont.</title>
        <authorList>
            <person name="Sonnenschein E.C."/>
            <person name="Phippen C.B.W."/>
            <person name="Nielsen K.F."/>
            <person name="Mateiu R.V."/>
            <person name="Melchiorsen J."/>
            <person name="Gram L."/>
            <person name="Overmann J."/>
            <person name="Freese H.M."/>
        </authorList>
    </citation>
    <scope>NUCLEOTIDE SEQUENCE [LARGE SCALE GENOMIC DNA]</scope>
    <source>
        <strain evidence="2 3">P88</strain>
        <plasmid evidence="3">pp88_a</plasmid>
    </source>
</reference>
<feature type="transmembrane region" description="Helical" evidence="1">
    <location>
        <begin position="26"/>
        <end position="51"/>
    </location>
</feature>
<gene>
    <name evidence="2" type="ORF">PhaeoP88_03875</name>
</gene>
<dbReference type="PANTHER" id="PTHR34219">
    <property type="entry name" value="IRON-REGULATED INNER MEMBRANE PROTEIN-RELATED"/>
    <property type="match status" value="1"/>
</dbReference>
<organism evidence="2 3">
    <name type="scientific">Phaeobacter inhibens</name>
    <dbReference type="NCBI Taxonomy" id="221822"/>
    <lineage>
        <taxon>Bacteria</taxon>
        <taxon>Pseudomonadati</taxon>
        <taxon>Pseudomonadota</taxon>
        <taxon>Alphaproteobacteria</taxon>
        <taxon>Rhodobacterales</taxon>
        <taxon>Roseobacteraceae</taxon>
        <taxon>Phaeobacter</taxon>
    </lineage>
</organism>
<dbReference type="AlphaFoldDB" id="A0A2I7KF18"/>
<feature type="transmembrane region" description="Helical" evidence="1">
    <location>
        <begin position="152"/>
        <end position="172"/>
    </location>
</feature>
<reference evidence="2 3" key="2">
    <citation type="journal article" date="2017" name="Genome Biol. Evol.">
        <title>Trajectories and Drivers of Genome Evolution in Surface-Associated Marine Phaeobacter.</title>
        <authorList>
            <person name="Freese H.M."/>
            <person name="Sikorski J."/>
            <person name="Bunk B."/>
            <person name="Scheuner C."/>
            <person name="Meier-Kolthoff J.P."/>
            <person name="Sproer C."/>
            <person name="Gram L."/>
            <person name="Overmann J."/>
        </authorList>
    </citation>
    <scope>NUCLEOTIDE SEQUENCE [LARGE SCALE GENOMIC DNA]</scope>
    <source>
        <strain evidence="2 3">P88</strain>
        <plasmid evidence="3">pp88_a</plasmid>
    </source>
</reference>
<evidence type="ECO:0000313" key="2">
    <source>
        <dbReference type="EMBL" id="AUR01187.1"/>
    </source>
</evidence>
<keyword evidence="1" id="KW-1133">Transmembrane helix</keyword>
<proteinExistence type="predicted"/>
<keyword evidence="1" id="KW-0472">Membrane</keyword>
<keyword evidence="1" id="KW-0812">Transmembrane</keyword>
<geneLocation type="plasmid" evidence="3">
    <name>pp88_a</name>
</geneLocation>
<accession>A0A2I7KF18</accession>
<dbReference type="Pfam" id="PF03929">
    <property type="entry name" value="PepSY_TM"/>
    <property type="match status" value="1"/>
</dbReference>
<dbReference type="PANTHER" id="PTHR34219:SF1">
    <property type="entry name" value="PEPSY DOMAIN-CONTAINING PROTEIN"/>
    <property type="match status" value="1"/>
</dbReference>
<dbReference type="EMBL" id="CP010726">
    <property type="protein sequence ID" value="AUR01187.1"/>
    <property type="molecule type" value="Genomic_DNA"/>
</dbReference>
<feature type="transmembrane region" description="Helical" evidence="1">
    <location>
        <begin position="200"/>
        <end position="222"/>
    </location>
</feature>
<dbReference type="InterPro" id="IPR005625">
    <property type="entry name" value="PepSY-ass_TM"/>
</dbReference>
<feature type="transmembrane region" description="Helical" evidence="1">
    <location>
        <begin position="375"/>
        <end position="397"/>
    </location>
</feature>
<evidence type="ECO:0000313" key="3">
    <source>
        <dbReference type="Proteomes" id="UP000236447"/>
    </source>
</evidence>